<organism evidence="1 2">
    <name type="scientific">Aquatica leii</name>
    <dbReference type="NCBI Taxonomy" id="1421715"/>
    <lineage>
        <taxon>Eukaryota</taxon>
        <taxon>Metazoa</taxon>
        <taxon>Ecdysozoa</taxon>
        <taxon>Arthropoda</taxon>
        <taxon>Hexapoda</taxon>
        <taxon>Insecta</taxon>
        <taxon>Pterygota</taxon>
        <taxon>Neoptera</taxon>
        <taxon>Endopterygota</taxon>
        <taxon>Coleoptera</taxon>
        <taxon>Polyphaga</taxon>
        <taxon>Elateriformia</taxon>
        <taxon>Elateroidea</taxon>
        <taxon>Lampyridae</taxon>
        <taxon>Luciolinae</taxon>
        <taxon>Aquatica</taxon>
    </lineage>
</organism>
<name>A0AAN7P4V2_9COLE</name>
<evidence type="ECO:0000313" key="1">
    <source>
        <dbReference type="EMBL" id="KAK4876672.1"/>
    </source>
</evidence>
<gene>
    <name evidence="1" type="ORF">RN001_009178</name>
</gene>
<protein>
    <submittedName>
        <fullName evidence="1">Uncharacterized protein</fullName>
    </submittedName>
</protein>
<keyword evidence="2" id="KW-1185">Reference proteome</keyword>
<dbReference type="Proteomes" id="UP001353858">
    <property type="component" value="Unassembled WGS sequence"/>
</dbReference>
<comment type="caution">
    <text evidence="1">The sequence shown here is derived from an EMBL/GenBank/DDBJ whole genome shotgun (WGS) entry which is preliminary data.</text>
</comment>
<proteinExistence type="predicted"/>
<accession>A0AAN7P4V2</accession>
<evidence type="ECO:0000313" key="2">
    <source>
        <dbReference type="Proteomes" id="UP001353858"/>
    </source>
</evidence>
<dbReference type="EMBL" id="JARPUR010000004">
    <property type="protein sequence ID" value="KAK4876672.1"/>
    <property type="molecule type" value="Genomic_DNA"/>
</dbReference>
<sequence length="76" mass="8234">MTIYDISGMAREALPRALVPNNVIKGFKVSGIKPFNKNIFTDDAFLPASVTNQPIIAQMPEKDTAAPHASTYDAVI</sequence>
<reference evidence="2" key="1">
    <citation type="submission" date="2023-01" db="EMBL/GenBank/DDBJ databases">
        <title>Key to firefly adult light organ development and bioluminescence: homeobox transcription factors regulate luciferase expression and transportation to peroxisome.</title>
        <authorList>
            <person name="Fu X."/>
        </authorList>
    </citation>
    <scope>NUCLEOTIDE SEQUENCE [LARGE SCALE GENOMIC DNA]</scope>
</reference>
<dbReference type="AlphaFoldDB" id="A0AAN7P4V2"/>